<dbReference type="AlphaFoldDB" id="A0ABD1HTK2"/>
<keyword evidence="2 5" id="KW-0547">Nucleotide-binding</keyword>
<keyword evidence="1 5" id="KW-0378">Hydrolase</keyword>
<evidence type="ECO:0000256" key="1">
    <source>
        <dbReference type="ARBA" id="ARBA00022801"/>
    </source>
</evidence>
<comment type="caution">
    <text evidence="5">The sequence shown here is derived from an EMBL/GenBank/DDBJ whole genome shotgun (WGS) entry which is preliminary data.</text>
</comment>
<dbReference type="EC" id="3.6.4.13" evidence="5"/>
<evidence type="ECO:0000256" key="2">
    <source>
        <dbReference type="ARBA" id="ARBA00022806"/>
    </source>
</evidence>
<keyword evidence="2 5" id="KW-0067">ATP-binding</keyword>
<keyword evidence="2 5" id="KW-0347">Helicase</keyword>
<evidence type="ECO:0000313" key="5">
    <source>
        <dbReference type="EMBL" id="KAL1559280.1"/>
    </source>
</evidence>
<gene>
    <name evidence="5" type="ORF">AAHA92_09641</name>
</gene>
<protein>
    <submittedName>
        <fullName evidence="5">RNA helicase</fullName>
        <ecNumber evidence="5">3.6.4.13</ecNumber>
    </submittedName>
</protein>
<feature type="compositionally biased region" description="Basic and acidic residues" evidence="3">
    <location>
        <begin position="139"/>
        <end position="156"/>
    </location>
</feature>
<accession>A0ABD1HTK2</accession>
<feature type="domain" description="ATP-dependent rRNA helicase SPB4-like C-terminal extension" evidence="4">
    <location>
        <begin position="79"/>
        <end position="141"/>
    </location>
</feature>
<evidence type="ECO:0000256" key="3">
    <source>
        <dbReference type="SAM" id="MobiDB-lite"/>
    </source>
</evidence>
<dbReference type="EMBL" id="JBEAFC010000004">
    <property type="protein sequence ID" value="KAL1559280.1"/>
    <property type="molecule type" value="Genomic_DNA"/>
</dbReference>
<dbReference type="InterPro" id="IPR025313">
    <property type="entry name" value="SPB4-like_CTE"/>
</dbReference>
<evidence type="ECO:0000259" key="4">
    <source>
        <dbReference type="SMART" id="SM01178"/>
    </source>
</evidence>
<name>A0ABD1HTK2_SALDI</name>
<dbReference type="Pfam" id="PF13959">
    <property type="entry name" value="CTE_SPB4"/>
    <property type="match status" value="1"/>
</dbReference>
<dbReference type="GO" id="GO:0016787">
    <property type="term" value="F:hydrolase activity"/>
    <property type="evidence" value="ECO:0007669"/>
    <property type="project" value="UniProtKB-KW"/>
</dbReference>
<organism evidence="5 6">
    <name type="scientific">Salvia divinorum</name>
    <name type="common">Maria pastora</name>
    <name type="synonym">Diviner's sage</name>
    <dbReference type="NCBI Taxonomy" id="28513"/>
    <lineage>
        <taxon>Eukaryota</taxon>
        <taxon>Viridiplantae</taxon>
        <taxon>Streptophyta</taxon>
        <taxon>Embryophyta</taxon>
        <taxon>Tracheophyta</taxon>
        <taxon>Spermatophyta</taxon>
        <taxon>Magnoliopsida</taxon>
        <taxon>eudicotyledons</taxon>
        <taxon>Gunneridae</taxon>
        <taxon>Pentapetalae</taxon>
        <taxon>asterids</taxon>
        <taxon>lamiids</taxon>
        <taxon>Lamiales</taxon>
        <taxon>Lamiaceae</taxon>
        <taxon>Nepetoideae</taxon>
        <taxon>Mentheae</taxon>
        <taxon>Salviinae</taxon>
        <taxon>Salvia</taxon>
        <taxon>Salvia subgen. Calosphace</taxon>
    </lineage>
</organism>
<sequence>MLYQDRGLQEHKFCNTLEVCLNDVLIFFVGLVFRSWPNCPDGTTSNCYCLLVAKGGSIEFLRIRRVPLEERQCSDEAPNITPQIRLAAKKDREIMEKGVKTFVSYVRAYNEHQCSFIFRWKDLEIGKYKTGGYQVQRKVSGEAKKEKPGSETSCERAKKKRHSKATTNAASTSVATSKKTGKQRRSVQSTDDADELERDYRLLKKLKKGRIDENEFAKLTGEEDL</sequence>
<reference evidence="5 6" key="1">
    <citation type="submission" date="2024-06" db="EMBL/GenBank/DDBJ databases">
        <title>A chromosome level genome sequence of Diviner's sage (Salvia divinorum).</title>
        <authorList>
            <person name="Ford S.A."/>
            <person name="Ro D.-K."/>
            <person name="Ness R.W."/>
            <person name="Phillips M.A."/>
        </authorList>
    </citation>
    <scope>NUCLEOTIDE SEQUENCE [LARGE SCALE GENOMIC DNA]</scope>
    <source>
        <strain evidence="5">SAF-2024a</strain>
        <tissue evidence="5">Leaf</tissue>
    </source>
</reference>
<keyword evidence="6" id="KW-1185">Reference proteome</keyword>
<evidence type="ECO:0000313" key="6">
    <source>
        <dbReference type="Proteomes" id="UP001567538"/>
    </source>
</evidence>
<dbReference type="SMART" id="SM01178">
    <property type="entry name" value="DUF4217"/>
    <property type="match status" value="1"/>
</dbReference>
<proteinExistence type="predicted"/>
<feature type="region of interest" description="Disordered" evidence="3">
    <location>
        <begin position="139"/>
        <end position="194"/>
    </location>
</feature>
<dbReference type="GO" id="GO:0003724">
    <property type="term" value="F:RNA helicase activity"/>
    <property type="evidence" value="ECO:0007669"/>
    <property type="project" value="UniProtKB-EC"/>
</dbReference>
<dbReference type="Proteomes" id="UP001567538">
    <property type="component" value="Unassembled WGS sequence"/>
</dbReference>
<feature type="compositionally biased region" description="Low complexity" evidence="3">
    <location>
        <begin position="165"/>
        <end position="178"/>
    </location>
</feature>